<dbReference type="InterPro" id="IPR002110">
    <property type="entry name" value="Ankyrin_rpt"/>
</dbReference>
<feature type="repeat" description="ANK" evidence="3">
    <location>
        <begin position="276"/>
        <end position="308"/>
    </location>
</feature>
<evidence type="ECO:0000256" key="1">
    <source>
        <dbReference type="ARBA" id="ARBA00022737"/>
    </source>
</evidence>
<dbReference type="SUPFAM" id="SSF48403">
    <property type="entry name" value="Ankyrin repeat"/>
    <property type="match status" value="1"/>
</dbReference>
<feature type="compositionally biased region" description="Basic and acidic residues" evidence="4">
    <location>
        <begin position="66"/>
        <end position="76"/>
    </location>
</feature>
<dbReference type="PRINTS" id="PR01415">
    <property type="entry name" value="ANKYRIN"/>
</dbReference>
<feature type="compositionally biased region" description="Polar residues" evidence="4">
    <location>
        <begin position="78"/>
        <end position="90"/>
    </location>
</feature>
<keyword evidence="1" id="KW-0677">Repeat</keyword>
<dbReference type="OrthoDB" id="10254947at2759"/>
<dbReference type="GO" id="GO:0071356">
    <property type="term" value="P:cellular response to tumor necrosis factor"/>
    <property type="evidence" value="ECO:0007669"/>
    <property type="project" value="TreeGrafter"/>
</dbReference>
<dbReference type="InterPro" id="IPR051070">
    <property type="entry name" value="NF-kappa-B_inhibitor"/>
</dbReference>
<evidence type="ECO:0000256" key="2">
    <source>
        <dbReference type="ARBA" id="ARBA00023043"/>
    </source>
</evidence>
<reference evidence="5 6" key="1">
    <citation type="journal article" date="2013" name="Proc. Natl. Acad. Sci. U.S.A.">
        <title>The king cobra genome reveals dynamic gene evolution and adaptation in the snake venom system.</title>
        <authorList>
            <person name="Vonk F.J."/>
            <person name="Casewell N.R."/>
            <person name="Henkel C.V."/>
            <person name="Heimberg A.M."/>
            <person name="Jansen H.J."/>
            <person name="McCleary R.J."/>
            <person name="Kerkkamp H.M."/>
            <person name="Vos R.A."/>
            <person name="Guerreiro I."/>
            <person name="Calvete J.J."/>
            <person name="Wuster W."/>
            <person name="Woods A.E."/>
            <person name="Logan J.M."/>
            <person name="Harrison R.A."/>
            <person name="Castoe T.A."/>
            <person name="de Koning A.P."/>
            <person name="Pollock D.D."/>
            <person name="Yandell M."/>
            <person name="Calderon D."/>
            <person name="Renjifo C."/>
            <person name="Currier R.B."/>
            <person name="Salgado D."/>
            <person name="Pla D."/>
            <person name="Sanz L."/>
            <person name="Hyder A.S."/>
            <person name="Ribeiro J.M."/>
            <person name="Arntzen J.W."/>
            <person name="van den Thillart G.E."/>
            <person name="Boetzer M."/>
            <person name="Pirovano W."/>
            <person name="Dirks R.P."/>
            <person name="Spaink H.P."/>
            <person name="Duboule D."/>
            <person name="McGlinn E."/>
            <person name="Kini R.M."/>
            <person name="Richardson M.K."/>
        </authorList>
    </citation>
    <scope>NUCLEOTIDE SEQUENCE</scope>
    <source>
        <tissue evidence="5">Blood</tissue>
    </source>
</reference>
<keyword evidence="6" id="KW-1185">Reference proteome</keyword>
<feature type="repeat" description="ANK" evidence="3">
    <location>
        <begin position="354"/>
        <end position="386"/>
    </location>
</feature>
<evidence type="ECO:0000256" key="4">
    <source>
        <dbReference type="SAM" id="MobiDB-lite"/>
    </source>
</evidence>
<feature type="repeat" description="ANK" evidence="3">
    <location>
        <begin position="309"/>
        <end position="330"/>
    </location>
</feature>
<dbReference type="PANTHER" id="PTHR46680:SF5">
    <property type="entry name" value="NFKB INHIBITOR EPSILON"/>
    <property type="match status" value="1"/>
</dbReference>
<evidence type="ECO:0000313" key="5">
    <source>
        <dbReference type="EMBL" id="ETE67603.1"/>
    </source>
</evidence>
<dbReference type="SMART" id="SM00248">
    <property type="entry name" value="ANK"/>
    <property type="match status" value="5"/>
</dbReference>
<evidence type="ECO:0000313" key="6">
    <source>
        <dbReference type="Proteomes" id="UP000018936"/>
    </source>
</evidence>
<dbReference type="InterPro" id="IPR036770">
    <property type="entry name" value="Ankyrin_rpt-contain_sf"/>
</dbReference>
<feature type="repeat" description="ANK" evidence="3">
    <location>
        <begin position="388"/>
        <end position="420"/>
    </location>
</feature>
<dbReference type="Proteomes" id="UP000018936">
    <property type="component" value="Unassembled WGS sequence"/>
</dbReference>
<dbReference type="EMBL" id="AZIM01001239">
    <property type="protein sequence ID" value="ETE67603.1"/>
    <property type="molecule type" value="Genomic_DNA"/>
</dbReference>
<dbReference type="GO" id="GO:0005829">
    <property type="term" value="C:cytosol"/>
    <property type="evidence" value="ECO:0007669"/>
    <property type="project" value="TreeGrafter"/>
</dbReference>
<dbReference type="GO" id="GO:0051059">
    <property type="term" value="F:NF-kappaB binding"/>
    <property type="evidence" value="ECO:0007669"/>
    <property type="project" value="TreeGrafter"/>
</dbReference>
<proteinExistence type="predicted"/>
<dbReference type="PANTHER" id="PTHR46680">
    <property type="entry name" value="NF-KAPPA-B INHIBITOR ALPHA"/>
    <property type="match status" value="1"/>
</dbReference>
<protein>
    <submittedName>
        <fullName evidence="5">NF-kappa-B inhibitor epsilon</fullName>
    </submittedName>
</protein>
<keyword evidence="2 3" id="KW-0040">ANK repeat</keyword>
<sequence>MSEIRSYGEKKEMLLEGGGAYLEEGQCDSGIEFSRSLHGQPGEAELRSPAAGRTPLDKLPGSPSQGKEEPADERLDSSYGSSSIVESLTGLQGEPSPEKEEDDEEEEEERLRQQLLETLAFLSEDGDTCDPAGISAYEFVFQLDIGYPMLVDQRYGGPVTFLPQKFKVLDQLQEGEESHGALSQWLGLTTELDTLLFLKRDPEGHLTSPELHINVFFAKLNKKCKASVDSDYSNVLQMFSNDDMLLHLAIIHCMPSIAFCCIAQMPVKVLEFQNDLFQTPLHLSVYLEQFEVVKALILKGVNTALQDRNGNTALHLACEQQSLECVELLLPLKKPISEMQTRKTLQDLQLQNWQGLTCLHISTLKGNLQLMALLVQNGADINVQDGTSGKTPLHLAVENHDEMAVRHLLRLGAQVDSQMYNGCTPLHLAVGRNNATIAAILCHSGADTLLRNMENETAQDLADGNDDILTLLPFDDLKISGKPVMCSSRTS</sequence>
<dbReference type="Pfam" id="PF00023">
    <property type="entry name" value="Ank"/>
    <property type="match status" value="2"/>
</dbReference>
<feature type="compositionally biased region" description="Acidic residues" evidence="4">
    <location>
        <begin position="99"/>
        <end position="108"/>
    </location>
</feature>
<evidence type="ECO:0000256" key="3">
    <source>
        <dbReference type="PROSITE-ProRule" id="PRU00023"/>
    </source>
</evidence>
<name>V8P109_OPHHA</name>
<feature type="region of interest" description="Disordered" evidence="4">
    <location>
        <begin position="32"/>
        <end position="111"/>
    </location>
</feature>
<dbReference type="PROSITE" id="PS50088">
    <property type="entry name" value="ANK_REPEAT"/>
    <property type="match status" value="5"/>
</dbReference>
<organism evidence="5 6">
    <name type="scientific">Ophiophagus hannah</name>
    <name type="common">King cobra</name>
    <name type="synonym">Naja hannah</name>
    <dbReference type="NCBI Taxonomy" id="8665"/>
    <lineage>
        <taxon>Eukaryota</taxon>
        <taxon>Metazoa</taxon>
        <taxon>Chordata</taxon>
        <taxon>Craniata</taxon>
        <taxon>Vertebrata</taxon>
        <taxon>Euteleostomi</taxon>
        <taxon>Lepidosauria</taxon>
        <taxon>Squamata</taxon>
        <taxon>Bifurcata</taxon>
        <taxon>Unidentata</taxon>
        <taxon>Episquamata</taxon>
        <taxon>Toxicofera</taxon>
        <taxon>Serpentes</taxon>
        <taxon>Colubroidea</taxon>
        <taxon>Elapidae</taxon>
        <taxon>Elapinae</taxon>
        <taxon>Ophiophagus</taxon>
    </lineage>
</organism>
<dbReference type="Gene3D" id="1.25.40.20">
    <property type="entry name" value="Ankyrin repeat-containing domain"/>
    <property type="match status" value="2"/>
</dbReference>
<feature type="repeat" description="ANK" evidence="3">
    <location>
        <begin position="421"/>
        <end position="453"/>
    </location>
</feature>
<comment type="caution">
    <text evidence="5">The sequence shown here is derived from an EMBL/GenBank/DDBJ whole genome shotgun (WGS) entry which is preliminary data.</text>
</comment>
<dbReference type="Pfam" id="PF12796">
    <property type="entry name" value="Ank_2"/>
    <property type="match status" value="1"/>
</dbReference>
<accession>V8P109</accession>
<dbReference type="PROSITE" id="PS50297">
    <property type="entry name" value="ANK_REP_REGION"/>
    <property type="match status" value="4"/>
</dbReference>
<gene>
    <name evidence="5" type="primary">Nfkbie</name>
    <name evidence="5" type="ORF">L345_06609</name>
</gene>
<dbReference type="AlphaFoldDB" id="V8P109"/>